<dbReference type="Pfam" id="PF05577">
    <property type="entry name" value="Peptidase_S28"/>
    <property type="match status" value="2"/>
</dbReference>
<evidence type="ECO:0000256" key="1">
    <source>
        <dbReference type="ARBA" id="ARBA00022670"/>
    </source>
</evidence>
<evidence type="ECO:0000313" key="6">
    <source>
        <dbReference type="EMBL" id="KAG7479522.1"/>
    </source>
</evidence>
<dbReference type="PANTHER" id="PTHR11010:SF11">
    <property type="entry name" value="THYMUS-SPECIFIC SERINE PROTEASE"/>
    <property type="match status" value="1"/>
</dbReference>
<name>A0AAV6Q0Y7_SOLSE</name>
<keyword evidence="1 6" id="KW-0645">Protease</keyword>
<dbReference type="GO" id="GO:0008239">
    <property type="term" value="F:dipeptidyl-peptidase activity"/>
    <property type="evidence" value="ECO:0007669"/>
    <property type="project" value="TreeGrafter"/>
</dbReference>
<evidence type="ECO:0000256" key="5">
    <source>
        <dbReference type="SAM" id="SignalP"/>
    </source>
</evidence>
<evidence type="ECO:0000256" key="4">
    <source>
        <dbReference type="ARBA" id="ARBA00023180"/>
    </source>
</evidence>
<dbReference type="PANTHER" id="PTHR11010">
    <property type="entry name" value="PROTEASE S28 PRO-X CARBOXYPEPTIDASE-RELATED"/>
    <property type="match status" value="1"/>
</dbReference>
<dbReference type="GO" id="GO:0006508">
    <property type="term" value="P:proteolysis"/>
    <property type="evidence" value="ECO:0007669"/>
    <property type="project" value="UniProtKB-KW"/>
</dbReference>
<dbReference type="GO" id="GO:0070008">
    <property type="term" value="F:serine-type exopeptidase activity"/>
    <property type="evidence" value="ECO:0007669"/>
    <property type="project" value="InterPro"/>
</dbReference>
<sequence length="491" mass="55305">MLMSTSPYFILLLLNCSYAGRVLLSLKQRVRDLQLHEVRQQLLIRSISGRQPLLHVKKGQIQQPLNHFNPQDSATFTQRFFVNEEYWQRPDGPVFLFIGGEGPIYEFDVLAGHHADMAKEHRALLLAVEHRFYGDSINSDGLKTENLADLSSQQALADLAVFHHHISQNFSLSHRNTWISFGGSYAGALSAWFRGKIVGSSLMNEALGGSEKCLAVVRHAFAAVEEALMDGSFSKVAVDFGCCQIPKDPDDQMELMQNLADIVMGTVQYNEEGVLMSIKDLCTLMTNKSEAHEGEMDAYRRLVQLAQIYHSIYTSEESCLDVSHQRAVKDLMDTSLHSSRRAARQWTYQTCTEFGFYQTCEDNTCPFSGMLTLQTSTQLCTLLFGISQHSLPAHISFTNTYYGGDTPPTHRVLYVNGGGDPWRALSVVHGRSEGEEEDQSIFIEDTAHCADMMSQRVTDRGSLKKARQEIEKRVAWWLEVAAQEEMQRKGV</sequence>
<feature type="signal peptide" evidence="5">
    <location>
        <begin position="1"/>
        <end position="19"/>
    </location>
</feature>
<organism evidence="6 7">
    <name type="scientific">Solea senegalensis</name>
    <name type="common">Senegalese sole</name>
    <dbReference type="NCBI Taxonomy" id="28829"/>
    <lineage>
        <taxon>Eukaryota</taxon>
        <taxon>Metazoa</taxon>
        <taxon>Chordata</taxon>
        <taxon>Craniata</taxon>
        <taxon>Vertebrata</taxon>
        <taxon>Euteleostomi</taxon>
        <taxon>Actinopterygii</taxon>
        <taxon>Neopterygii</taxon>
        <taxon>Teleostei</taxon>
        <taxon>Neoteleostei</taxon>
        <taxon>Acanthomorphata</taxon>
        <taxon>Carangaria</taxon>
        <taxon>Pleuronectiformes</taxon>
        <taxon>Pleuronectoidei</taxon>
        <taxon>Soleidae</taxon>
        <taxon>Solea</taxon>
    </lineage>
</organism>
<dbReference type="GO" id="GO:0005768">
    <property type="term" value="C:endosome"/>
    <property type="evidence" value="ECO:0007669"/>
    <property type="project" value="TreeGrafter"/>
</dbReference>
<accession>A0AAV6Q0Y7</accession>
<proteinExistence type="predicted"/>
<evidence type="ECO:0000256" key="3">
    <source>
        <dbReference type="ARBA" id="ARBA00022801"/>
    </source>
</evidence>
<keyword evidence="3" id="KW-0378">Hydrolase</keyword>
<dbReference type="GO" id="GO:0005764">
    <property type="term" value="C:lysosome"/>
    <property type="evidence" value="ECO:0007669"/>
    <property type="project" value="TreeGrafter"/>
</dbReference>
<evidence type="ECO:0000313" key="7">
    <source>
        <dbReference type="Proteomes" id="UP000693946"/>
    </source>
</evidence>
<gene>
    <name evidence="6" type="ORF">JOB18_027291</name>
</gene>
<protein>
    <submittedName>
        <fullName evidence="6">Thymus-specific serine protease-like</fullName>
    </submittedName>
</protein>
<evidence type="ECO:0000256" key="2">
    <source>
        <dbReference type="ARBA" id="ARBA00022729"/>
    </source>
</evidence>
<dbReference type="EMBL" id="JAGKHQ010000020">
    <property type="protein sequence ID" value="KAG7479522.1"/>
    <property type="molecule type" value="Genomic_DNA"/>
</dbReference>
<comment type="caution">
    <text evidence="6">The sequence shown here is derived from an EMBL/GenBank/DDBJ whole genome shotgun (WGS) entry which is preliminary data.</text>
</comment>
<keyword evidence="2 5" id="KW-0732">Signal</keyword>
<keyword evidence="7" id="KW-1185">Reference proteome</keyword>
<dbReference type="AlphaFoldDB" id="A0AAV6Q0Y7"/>
<reference evidence="6 7" key="1">
    <citation type="journal article" date="2021" name="Sci. Rep.">
        <title>Chromosome anchoring in Senegalese sole (Solea senegalensis) reveals sex-associated markers and genome rearrangements in flatfish.</title>
        <authorList>
            <person name="Guerrero-Cozar I."/>
            <person name="Gomez-Garrido J."/>
            <person name="Berbel C."/>
            <person name="Martinez-Blanch J.F."/>
            <person name="Alioto T."/>
            <person name="Claros M.G."/>
            <person name="Gagnaire P.A."/>
            <person name="Manchado M."/>
        </authorList>
    </citation>
    <scope>NUCLEOTIDE SEQUENCE [LARGE SCALE GENOMIC DNA]</scope>
    <source>
        <strain evidence="6">Sse05_10M</strain>
    </source>
</reference>
<dbReference type="InterPro" id="IPR008758">
    <property type="entry name" value="Peptidase_S28"/>
</dbReference>
<feature type="chain" id="PRO_5043719936" evidence="5">
    <location>
        <begin position="20"/>
        <end position="491"/>
    </location>
</feature>
<dbReference type="Proteomes" id="UP000693946">
    <property type="component" value="Linkage Group LG8"/>
</dbReference>
<keyword evidence="4" id="KW-0325">Glycoprotein</keyword>